<keyword evidence="3" id="KW-0732">Signal</keyword>
<evidence type="ECO:0000313" key="6">
    <source>
        <dbReference type="Proteomes" id="UP000543030"/>
    </source>
</evidence>
<gene>
    <name evidence="5" type="ORF">HNQ50_004365</name>
</gene>
<keyword evidence="2" id="KW-0472">Membrane</keyword>
<comment type="caution">
    <text evidence="5">The sequence shown here is derived from an EMBL/GenBank/DDBJ whole genome shotgun (WGS) entry which is preliminary data.</text>
</comment>
<evidence type="ECO:0000256" key="1">
    <source>
        <dbReference type="ARBA" id="ARBA00004370"/>
    </source>
</evidence>
<keyword evidence="6" id="KW-1185">Reference proteome</keyword>
<dbReference type="EMBL" id="JACHHN010000012">
    <property type="protein sequence ID" value="MBB5193607.1"/>
    <property type="molecule type" value="Genomic_DNA"/>
</dbReference>
<dbReference type="GO" id="GO:0019867">
    <property type="term" value="C:outer membrane"/>
    <property type="evidence" value="ECO:0007669"/>
    <property type="project" value="InterPro"/>
</dbReference>
<reference evidence="5 6" key="1">
    <citation type="submission" date="2020-08" db="EMBL/GenBank/DDBJ databases">
        <title>Genomic Encyclopedia of Type Strains, Phase IV (KMG-IV): sequencing the most valuable type-strain genomes for metagenomic binning, comparative biology and taxonomic classification.</title>
        <authorList>
            <person name="Goeker M."/>
        </authorList>
    </citation>
    <scope>NUCLEOTIDE SEQUENCE [LARGE SCALE GENOMIC DNA]</scope>
    <source>
        <strain evidence="5 6">DSM 18233</strain>
    </source>
</reference>
<evidence type="ECO:0000256" key="3">
    <source>
        <dbReference type="SAM" id="SignalP"/>
    </source>
</evidence>
<dbReference type="Gene3D" id="2.40.160.50">
    <property type="entry name" value="membrane protein fhac: a member of the omp85/tpsb transporter family"/>
    <property type="match status" value="1"/>
</dbReference>
<feature type="signal peptide" evidence="3">
    <location>
        <begin position="1"/>
        <end position="22"/>
    </location>
</feature>
<dbReference type="Proteomes" id="UP000543030">
    <property type="component" value="Unassembled WGS sequence"/>
</dbReference>
<proteinExistence type="predicted"/>
<dbReference type="Pfam" id="PF01103">
    <property type="entry name" value="Omp85"/>
    <property type="match status" value="1"/>
</dbReference>
<evidence type="ECO:0000256" key="2">
    <source>
        <dbReference type="ARBA" id="ARBA00023136"/>
    </source>
</evidence>
<feature type="domain" description="Bacterial surface antigen (D15)" evidence="4">
    <location>
        <begin position="283"/>
        <end position="589"/>
    </location>
</feature>
<sequence length="589" mass="65614">MSLPVRFLCLCLVALFLQAALASEPEPQKIDSYKIDLTAPGEVSDLLKSYLDVYKWRSQKGLSVDELQAAVDRTPQDATSLLNTEGYFKPDIQARMQPEGDSYHVFVTVDPGPEIEVRKVDLRLTGPVNDDATYRDALLARLARKPPLATGDIFTQSDWDLYKRTMLNGLLVRRYAGARISQSEALVSEDKLHVDLTLVIDSGPAYHYGPVKISGMQRYPEKIVRDQVHLTEGDEYRRYEILNLQTDLQEMPQIGTAVVDAQLDNTPPYNAPIDIAVQEAPLQKLGLAAGYSTNTRYRGQVDYRYNNIADRGWVWNTKAVYEGLEQSLTTDLSFPKQPDGYSHKIYFTGDHSVVQGLSTTSYKGGVSRTVSDRNIDRTLTLEYLVERRDSGDGNIDHPHSLTLNYQWIRRDLDNQRDPHKGTIWQVEGGGASGDILSTQTFVRLYSKGALYWPVGEEGIFLGRLEAGQTFARTAAEVPTDWLFRAGGAGSVRGYDYQSLGVKADDGTVNPGRVLATSSVEYQHPVYKAWRGAVFADYGDAADTWQTWQGHTGVGVGARWISPVGSIGADIAYGLTESQWRFHFAMGLAF</sequence>
<dbReference type="InterPro" id="IPR000184">
    <property type="entry name" value="Bac_surfAg_D15"/>
</dbReference>
<evidence type="ECO:0000259" key="4">
    <source>
        <dbReference type="Pfam" id="PF01103"/>
    </source>
</evidence>
<comment type="subcellular location">
    <subcellularLocation>
        <location evidence="1">Membrane</location>
    </subcellularLocation>
</comment>
<feature type="chain" id="PRO_5032469907" evidence="3">
    <location>
        <begin position="23"/>
        <end position="589"/>
    </location>
</feature>
<dbReference type="Gene3D" id="3.10.20.310">
    <property type="entry name" value="membrane protein fhac"/>
    <property type="match status" value="2"/>
</dbReference>
<protein>
    <submittedName>
        <fullName evidence="5">Translocation and assembly module TamA</fullName>
    </submittedName>
</protein>
<dbReference type="RefSeq" id="WP_184103392.1">
    <property type="nucleotide sequence ID" value="NZ_JACHHN010000012.1"/>
</dbReference>
<accession>A0A840RKD4</accession>
<dbReference type="AlphaFoldDB" id="A0A840RKD4"/>
<evidence type="ECO:0000313" key="5">
    <source>
        <dbReference type="EMBL" id="MBB5193607.1"/>
    </source>
</evidence>
<name>A0A840RKD4_9NEIS</name>
<organism evidence="5 6">
    <name type="scientific">Silvimonas terrae</name>
    <dbReference type="NCBI Taxonomy" id="300266"/>
    <lineage>
        <taxon>Bacteria</taxon>
        <taxon>Pseudomonadati</taxon>
        <taxon>Pseudomonadota</taxon>
        <taxon>Betaproteobacteria</taxon>
        <taxon>Neisseriales</taxon>
        <taxon>Chitinibacteraceae</taxon>
        <taxon>Silvimonas</taxon>
    </lineage>
</organism>